<evidence type="ECO:0000313" key="11">
    <source>
        <dbReference type="EMBL" id="CAD7663296.1"/>
    </source>
</evidence>
<dbReference type="Gene3D" id="1.10.418.60">
    <property type="entry name" value="Ncd80 complex, Nuf2 subunit"/>
    <property type="match status" value="1"/>
</dbReference>
<dbReference type="Pfam" id="PF03800">
    <property type="entry name" value="Nuf2"/>
    <property type="match status" value="1"/>
</dbReference>
<keyword evidence="6" id="KW-0175">Coiled coil</keyword>
<dbReference type="InterPro" id="IPR038275">
    <property type="entry name" value="Nuf2_N_sf"/>
</dbReference>
<feature type="region of interest" description="Disordered" evidence="9">
    <location>
        <begin position="237"/>
        <end position="256"/>
    </location>
</feature>
<dbReference type="AlphaFoldDB" id="A0A7R9MNS6"/>
<keyword evidence="7" id="KW-0131">Cell cycle</keyword>
<comment type="subcellular location">
    <subcellularLocation>
        <location evidence="1">Chromosome</location>
        <location evidence="1">Centromere</location>
    </subcellularLocation>
</comment>
<evidence type="ECO:0000256" key="6">
    <source>
        <dbReference type="ARBA" id="ARBA00023054"/>
    </source>
</evidence>
<evidence type="ECO:0000259" key="10">
    <source>
        <dbReference type="Pfam" id="PF03800"/>
    </source>
</evidence>
<organism evidence="11">
    <name type="scientific">Oppiella nova</name>
    <dbReference type="NCBI Taxonomy" id="334625"/>
    <lineage>
        <taxon>Eukaryota</taxon>
        <taxon>Metazoa</taxon>
        <taxon>Ecdysozoa</taxon>
        <taxon>Arthropoda</taxon>
        <taxon>Chelicerata</taxon>
        <taxon>Arachnida</taxon>
        <taxon>Acari</taxon>
        <taxon>Acariformes</taxon>
        <taxon>Sarcoptiformes</taxon>
        <taxon>Oribatida</taxon>
        <taxon>Brachypylina</taxon>
        <taxon>Oppioidea</taxon>
        <taxon>Oppiidae</taxon>
        <taxon>Oppiella</taxon>
    </lineage>
</organism>
<dbReference type="GO" id="GO:0051301">
    <property type="term" value="P:cell division"/>
    <property type="evidence" value="ECO:0007669"/>
    <property type="project" value="UniProtKB-KW"/>
</dbReference>
<evidence type="ECO:0000256" key="4">
    <source>
        <dbReference type="ARBA" id="ARBA00022618"/>
    </source>
</evidence>
<feature type="domain" description="Kinetochore protein Nuf2 N-terminal" evidence="10">
    <location>
        <begin position="6"/>
        <end position="115"/>
    </location>
</feature>
<dbReference type="GO" id="GO:0031262">
    <property type="term" value="C:Ndc80 complex"/>
    <property type="evidence" value="ECO:0007669"/>
    <property type="project" value="InterPro"/>
</dbReference>
<keyword evidence="12" id="KW-1185">Reference proteome</keyword>
<comment type="similarity">
    <text evidence="2">Belongs to the NUF2 family.</text>
</comment>
<evidence type="ECO:0000313" key="12">
    <source>
        <dbReference type="Proteomes" id="UP000728032"/>
    </source>
</evidence>
<feature type="non-terminal residue" evidence="11">
    <location>
        <position position="1"/>
    </location>
</feature>
<protein>
    <recommendedName>
        <fullName evidence="10">Kinetochore protein Nuf2 N-terminal domain-containing protein</fullName>
    </recommendedName>
</protein>
<evidence type="ECO:0000256" key="5">
    <source>
        <dbReference type="ARBA" id="ARBA00022776"/>
    </source>
</evidence>
<dbReference type="EMBL" id="OC946627">
    <property type="protein sequence ID" value="CAD7663296.1"/>
    <property type="molecule type" value="Genomic_DNA"/>
</dbReference>
<evidence type="ECO:0000256" key="3">
    <source>
        <dbReference type="ARBA" id="ARBA00022454"/>
    </source>
</evidence>
<gene>
    <name evidence="11" type="ORF">ONB1V03_LOCUS19856</name>
</gene>
<keyword evidence="8" id="KW-0137">Centromere</keyword>
<evidence type="ECO:0000256" key="8">
    <source>
        <dbReference type="ARBA" id="ARBA00023328"/>
    </source>
</evidence>
<dbReference type="Gene3D" id="1.10.287.1490">
    <property type="match status" value="1"/>
</dbReference>
<reference evidence="11" key="1">
    <citation type="submission" date="2020-11" db="EMBL/GenBank/DDBJ databases">
        <authorList>
            <person name="Tran Van P."/>
        </authorList>
    </citation>
    <scope>NUCLEOTIDE SEQUENCE</scope>
</reference>
<dbReference type="OrthoDB" id="8194677at2759"/>
<evidence type="ECO:0000256" key="1">
    <source>
        <dbReference type="ARBA" id="ARBA00004584"/>
    </source>
</evidence>
<sequence length="389" mass="44851">MASNKISEEDIISFMRNMFGVSIARDQLQAPTKDFVVGVYARFLSEFGVENVSQPDIMATSGMDNIERYETNIIVANIYKSVANIVVNAGVPDMSFADVVQPKRLRTQRILSALCCLLLKLTEIEERFNQMQAKCIDLPVRRQAVEQRIRELRRAVEEKSMYLSSNKAKTEATAHELKALAETYERKRSEADALQDESRALKTTILSQREALSEIDVELSKLREEIQELDHKLVKSPERIQADTQDKETELESKRNEKKKLEKQYMELIRSLDHLKEGCKSLTPSLETFTEAFKDIESIRSECEKLSENKVLLNSREEKMKSLKVQMKEQEKSCHTLRQQIAGNEKTFQQQIQTLKQLNSGMKNDLDSKTKNQSEAQKFCLEERLRLES</sequence>
<dbReference type="EMBL" id="CAJPVJ010031802">
    <property type="protein sequence ID" value="CAG2180433.1"/>
    <property type="molecule type" value="Genomic_DNA"/>
</dbReference>
<proteinExistence type="inferred from homology"/>
<name>A0A7R9MNS6_9ACAR</name>
<dbReference type="InterPro" id="IPR005549">
    <property type="entry name" value="Kinetochore_Nuf2_N"/>
</dbReference>
<keyword evidence="4" id="KW-0132">Cell division</keyword>
<evidence type="ECO:0000256" key="9">
    <source>
        <dbReference type="SAM" id="MobiDB-lite"/>
    </source>
</evidence>
<dbReference type="Proteomes" id="UP000728032">
    <property type="component" value="Unassembled WGS sequence"/>
</dbReference>
<evidence type="ECO:0000256" key="7">
    <source>
        <dbReference type="ARBA" id="ARBA00023306"/>
    </source>
</evidence>
<keyword evidence="3" id="KW-0158">Chromosome</keyword>
<accession>A0A7R9MNS6</accession>
<evidence type="ECO:0000256" key="2">
    <source>
        <dbReference type="ARBA" id="ARBA00005498"/>
    </source>
</evidence>
<keyword evidence="5" id="KW-0498">Mitosis</keyword>